<comment type="caution">
    <text evidence="2">The sequence shown here is derived from an EMBL/GenBank/DDBJ whole genome shotgun (WGS) entry which is preliminary data.</text>
</comment>
<feature type="region of interest" description="Disordered" evidence="1">
    <location>
        <begin position="105"/>
        <end position="127"/>
    </location>
</feature>
<reference evidence="2" key="1">
    <citation type="submission" date="2023-10" db="EMBL/GenBank/DDBJ databases">
        <authorList>
            <person name="Chen Y."/>
            <person name="Shah S."/>
            <person name="Dougan E. K."/>
            <person name="Thang M."/>
            <person name="Chan C."/>
        </authorList>
    </citation>
    <scope>NUCLEOTIDE SEQUENCE [LARGE SCALE GENOMIC DNA]</scope>
</reference>
<dbReference type="EMBL" id="CAUYUJ010008446">
    <property type="protein sequence ID" value="CAK0823966.1"/>
    <property type="molecule type" value="Genomic_DNA"/>
</dbReference>
<dbReference type="Gene3D" id="1.20.120.1910">
    <property type="entry name" value="Cysteine-tRNA ligase, C-terminal anti-codon recognition domain"/>
    <property type="match status" value="1"/>
</dbReference>
<feature type="region of interest" description="Disordered" evidence="1">
    <location>
        <begin position="160"/>
        <end position="182"/>
    </location>
</feature>
<dbReference type="Proteomes" id="UP001189429">
    <property type="component" value="Unassembled WGS sequence"/>
</dbReference>
<feature type="compositionally biased region" description="Low complexity" evidence="1">
    <location>
        <begin position="105"/>
        <end position="121"/>
    </location>
</feature>
<name>A0ABN9RX64_9DINO</name>
<keyword evidence="3" id="KW-1185">Reference proteome</keyword>
<proteinExistence type="predicted"/>
<dbReference type="SUPFAM" id="SSF47323">
    <property type="entry name" value="Anticodon-binding domain of a subclass of class I aminoacyl-tRNA synthetases"/>
    <property type="match status" value="1"/>
</dbReference>
<organism evidence="2 3">
    <name type="scientific">Prorocentrum cordatum</name>
    <dbReference type="NCBI Taxonomy" id="2364126"/>
    <lineage>
        <taxon>Eukaryota</taxon>
        <taxon>Sar</taxon>
        <taxon>Alveolata</taxon>
        <taxon>Dinophyceae</taxon>
        <taxon>Prorocentrales</taxon>
        <taxon>Prorocentraceae</taxon>
        <taxon>Prorocentrum</taxon>
    </lineage>
</organism>
<accession>A0ABN9RX64</accession>
<protein>
    <recommendedName>
        <fullName evidence="4">Peroxin-14</fullName>
    </recommendedName>
</protein>
<sequence length="182" mass="19245">MQLAGASDQFGAAAQMAAAQMAQQFGAAGGCMGQSPMGGQFGMAGAFGAGYSMTPQGMMAQAGTGANYQDPAGMYNAFQAQNAAASQFNAFQGFQANAQQNSMGQTMQQFGQMGQAQQAQTLGSGRYDEDVERQLERWVEAKRTRDFRTADEIRVGLRARGIDPDTVRPSDSGGDAKRLRIS</sequence>
<evidence type="ECO:0000256" key="1">
    <source>
        <dbReference type="SAM" id="MobiDB-lite"/>
    </source>
</evidence>
<evidence type="ECO:0008006" key="4">
    <source>
        <dbReference type="Google" id="ProtNLM"/>
    </source>
</evidence>
<evidence type="ECO:0000313" key="3">
    <source>
        <dbReference type="Proteomes" id="UP001189429"/>
    </source>
</evidence>
<dbReference type="InterPro" id="IPR009080">
    <property type="entry name" value="tRNAsynth_Ia_anticodon-bd"/>
</dbReference>
<evidence type="ECO:0000313" key="2">
    <source>
        <dbReference type="EMBL" id="CAK0823966.1"/>
    </source>
</evidence>
<gene>
    <name evidence="2" type="ORF">PCOR1329_LOCUS24506</name>
</gene>